<dbReference type="SUPFAM" id="SSF56281">
    <property type="entry name" value="Metallo-hydrolase/oxidoreductase"/>
    <property type="match status" value="1"/>
</dbReference>
<dbReference type="PANTHER" id="PTHR15032">
    <property type="entry name" value="N-ACYL-PHOSPHATIDYLETHANOLAMINE-HYDROLYZING PHOSPHOLIPASE D"/>
    <property type="match status" value="1"/>
</dbReference>
<gene>
    <name evidence="2" type="ORF">ACFPVW_19825</name>
</gene>
<feature type="domain" description="Metallo-beta-lactamase" evidence="1">
    <location>
        <begin position="98"/>
        <end position="290"/>
    </location>
</feature>
<dbReference type="Pfam" id="PF12706">
    <property type="entry name" value="Lactamase_B_2"/>
    <property type="match status" value="1"/>
</dbReference>
<proteinExistence type="predicted"/>
<protein>
    <submittedName>
        <fullName evidence="2">MBL fold metallo-hydrolase</fullName>
    </submittedName>
</protein>
<dbReference type="PANTHER" id="PTHR15032:SF4">
    <property type="entry name" value="N-ACYL-PHOSPHATIDYLETHANOLAMINE-HYDROLYZING PHOSPHOLIPASE D"/>
    <property type="match status" value="1"/>
</dbReference>
<accession>A0ABW0YHU5</accession>
<dbReference type="EMBL" id="JBHSPP010000017">
    <property type="protein sequence ID" value="MFC5708261.1"/>
    <property type="molecule type" value="Genomic_DNA"/>
</dbReference>
<keyword evidence="3" id="KW-1185">Reference proteome</keyword>
<dbReference type="InterPro" id="IPR036866">
    <property type="entry name" value="RibonucZ/Hydroxyglut_hydro"/>
</dbReference>
<sequence>MAGIISYVLKPGLPEHGESPQYRGGQFSNPVAPPARGFWEGVGLWRDFLFGKPADTVPDRAIPVQEMSLAGLLAAPDNSVWRLGHSSLLLKLHGKFWLTDPVFSERASPVQWVGPKRWHAPPIALEALPPIEAVILSHDHYDHLDHAAILALQERVGHFIVPLGVGARLIAWGVPTNKVRELDWWQHMTLDGIELVATPAQHFSGRGLGDGNQTLWASWVIRGEGFNLFFSGDSGYFDGFKEIGKRYGPFDMTFLETGAYNQRWAYVHMFPAQTAQAFHDLRGKWLYPVHNGTFDLSMHRWDEPLEQISRLAKEQNIALTTPLMGEPLSLLAPHGGSAWWRD</sequence>
<dbReference type="Proteomes" id="UP001596132">
    <property type="component" value="Unassembled WGS sequence"/>
</dbReference>
<evidence type="ECO:0000259" key="1">
    <source>
        <dbReference type="Pfam" id="PF12706"/>
    </source>
</evidence>
<name>A0ABW0YHU5_9GAMM</name>
<dbReference type="Gene3D" id="3.60.15.10">
    <property type="entry name" value="Ribonuclease Z/Hydroxyacylglutathione hydrolase-like"/>
    <property type="match status" value="1"/>
</dbReference>
<dbReference type="RefSeq" id="WP_042638536.1">
    <property type="nucleotide sequence ID" value="NZ_CDDF01000001.1"/>
</dbReference>
<comment type="caution">
    <text evidence="2">The sequence shown here is derived from an EMBL/GenBank/DDBJ whole genome shotgun (WGS) entry which is preliminary data.</text>
</comment>
<reference evidence="3" key="1">
    <citation type="journal article" date="2019" name="Int. J. Syst. Evol. Microbiol.">
        <title>The Global Catalogue of Microorganisms (GCM) 10K type strain sequencing project: providing services to taxonomists for standard genome sequencing and annotation.</title>
        <authorList>
            <consortium name="The Broad Institute Genomics Platform"/>
            <consortium name="The Broad Institute Genome Sequencing Center for Infectious Disease"/>
            <person name="Wu L."/>
            <person name="Ma J."/>
        </authorList>
    </citation>
    <scope>NUCLEOTIDE SEQUENCE [LARGE SCALE GENOMIC DNA]</scope>
    <source>
        <strain evidence="3">KCTC 15012</strain>
    </source>
</reference>
<dbReference type="InterPro" id="IPR001279">
    <property type="entry name" value="Metallo-B-lactamas"/>
</dbReference>
<organism evidence="2 3">
    <name type="scientific">Aeromonas eucrenophila</name>
    <dbReference type="NCBI Taxonomy" id="649"/>
    <lineage>
        <taxon>Bacteria</taxon>
        <taxon>Pseudomonadati</taxon>
        <taxon>Pseudomonadota</taxon>
        <taxon>Gammaproteobacteria</taxon>
        <taxon>Aeromonadales</taxon>
        <taxon>Aeromonadaceae</taxon>
        <taxon>Aeromonas</taxon>
    </lineage>
</organism>
<evidence type="ECO:0000313" key="3">
    <source>
        <dbReference type="Proteomes" id="UP001596132"/>
    </source>
</evidence>
<evidence type="ECO:0000313" key="2">
    <source>
        <dbReference type="EMBL" id="MFC5708261.1"/>
    </source>
</evidence>